<dbReference type="InterPro" id="IPR050616">
    <property type="entry name" value="CPA3_Na-H_Antiporter_A"/>
</dbReference>
<dbReference type="EMBL" id="JAXOJX010000005">
    <property type="protein sequence ID" value="MDZ5456025.1"/>
    <property type="molecule type" value="Genomic_DNA"/>
</dbReference>
<evidence type="ECO:0000256" key="10">
    <source>
        <dbReference type="SAM" id="Phobius"/>
    </source>
</evidence>
<gene>
    <name evidence="17" type="ORF">SM757_05520</name>
</gene>
<evidence type="ECO:0000256" key="3">
    <source>
        <dbReference type="ARBA" id="ARBA00022449"/>
    </source>
</evidence>
<evidence type="ECO:0000259" key="16">
    <source>
        <dbReference type="Pfam" id="PF20501"/>
    </source>
</evidence>
<dbReference type="InterPro" id="IPR001516">
    <property type="entry name" value="Proton_antipo_N"/>
</dbReference>
<dbReference type="Pfam" id="PF00662">
    <property type="entry name" value="Proton_antipo_N"/>
    <property type="match status" value="1"/>
</dbReference>
<keyword evidence="7" id="KW-0406">Ion transport</keyword>
<dbReference type="Pfam" id="PF04039">
    <property type="entry name" value="MnhB"/>
    <property type="match status" value="1"/>
</dbReference>
<feature type="domain" description="Na+/H+ antiporter MnhB subunit-related protein" evidence="14">
    <location>
        <begin position="794"/>
        <end position="920"/>
    </location>
</feature>
<feature type="transmembrane region" description="Helical" evidence="10">
    <location>
        <begin position="573"/>
        <end position="591"/>
    </location>
</feature>
<dbReference type="InterPro" id="IPR007182">
    <property type="entry name" value="MnhB"/>
</dbReference>
<reference evidence="17 18" key="1">
    <citation type="submission" date="2023-11" db="EMBL/GenBank/DDBJ databases">
        <title>Draft genome of Azohydromonas lata strain H1 (DSM1123), a polyhydroxyalkanoate producer.</title>
        <authorList>
            <person name="Traversa D."/>
            <person name="D'Addabbo P."/>
            <person name="Pazzani C."/>
            <person name="Manzari C."/>
            <person name="Chiara M."/>
            <person name="Scrascia M."/>
        </authorList>
    </citation>
    <scope>NUCLEOTIDE SEQUENCE [LARGE SCALE GENOMIC DNA]</scope>
    <source>
        <strain evidence="17 18">H1</strain>
    </source>
</reference>
<dbReference type="InterPro" id="IPR025383">
    <property type="entry name" value="MrpA_C/MbhD"/>
</dbReference>
<dbReference type="Pfam" id="PF13244">
    <property type="entry name" value="MbhD"/>
    <property type="match status" value="1"/>
</dbReference>
<comment type="subcellular location">
    <subcellularLocation>
        <location evidence="1">Cell membrane</location>
        <topology evidence="1">Multi-pass membrane protein</topology>
    </subcellularLocation>
    <subcellularLocation>
        <location evidence="9">Membrane</location>
        <topology evidence="9">Multi-pass membrane protein</topology>
    </subcellularLocation>
</comment>
<feature type="transmembrane region" description="Helical" evidence="10">
    <location>
        <begin position="631"/>
        <end position="651"/>
    </location>
</feature>
<evidence type="ECO:0000256" key="1">
    <source>
        <dbReference type="ARBA" id="ARBA00004651"/>
    </source>
</evidence>
<evidence type="ECO:0000256" key="5">
    <source>
        <dbReference type="ARBA" id="ARBA00022692"/>
    </source>
</evidence>
<comment type="caution">
    <text evidence="17">The sequence shown here is derived from an EMBL/GenBank/DDBJ whole genome shotgun (WGS) entry which is preliminary data.</text>
</comment>
<keyword evidence="3" id="KW-0050">Antiport</keyword>
<feature type="transmembrane region" description="Helical" evidence="10">
    <location>
        <begin position="603"/>
        <end position="624"/>
    </location>
</feature>
<accession>A0ABU5IA92</accession>
<proteinExistence type="predicted"/>
<feature type="transmembrane region" description="Helical" evidence="10">
    <location>
        <begin position="691"/>
        <end position="713"/>
    </location>
</feature>
<evidence type="ECO:0000256" key="7">
    <source>
        <dbReference type="ARBA" id="ARBA00023065"/>
    </source>
</evidence>
<feature type="domain" description="NADH:quinone oxidoreductase/Mrp antiporter transmembrane" evidence="12">
    <location>
        <begin position="130"/>
        <end position="405"/>
    </location>
</feature>
<sequence>MHALPLAIVLPLLLGPLCAWAGPTSAAGKGRAAWLAATLTAAALALLLSQAGAVFGGAAPRWQWPWVPALGLNLSLRLDGLALMFGALITGMGLLVILYAAYYLSAQDPPGKLYALLMLFMAAMLGVVLADNLLLLVVFWELTSLSSFLLVGYWRQRAEARAGARMALTVTGAGGLALLAGVVLLGQMAGTYEISELAARRDVIVGDARYPLALALILLGCFTKSAQWPFHFWLPEAMAAPTPVSAYLHSATMVKAGIFLLMRLYPALGGTLLFEATVAAIGLLTMVFAAYVAVFRHDLKGLLAYSTISHLGLITFLIGLSSPLSAVAAVFHVLNHATFKASLFMTAGIIDHETGTRDMRRLGGLLPLLPWTATLAMVAAAAMAGVPLANGFISKEMFFAEAADLAALPGWGLLVPLAATLGGVCSVAYSLRFVHDVFFNGPPKELPNPHPHEPPLFMKLPVALLVAVCVLVGVWPGLLAPLVQVAAAAVLGAPPPEFHLALWHGFNLPLLMSGIALAGGVLLYFLLLRRFDLHLNHPRGWTGRLVFTRVVERLFAACAWLIARLENGSLQRYVAWLMGSAIVLAALPFLATEGVSAGSRPRLDAPLPALVAWLLLIAAGAALLRGHRDRLLAVVLVGVIGLVTALAFLALSAPDLALTQLAVELVSTVLLLMGLALLPRWSPRESGRARQLRDAVLAGTGGLGVGLLAWLMLTRDHASIAWYFLAQAVPGGGGTNAVNVILVDFRGYDTWGEITVLAVAAVGVLALLQGFHVQRPPKDAAGRAWSFSHPPLLLRSAARLVLPLALVVSVYLFWRGHNLPGGGFVAGLVTAVALVLQYMARGQTRAEALLDAAGGARYVRWIALGLAIAGLTGAGALVLGAPFLTSAHGHPHVPLLGELPLATASLFDLGVYVTVVGATLLTLSVLGAASRERTP</sequence>
<feature type="transmembrane region" description="Helical" evidence="10">
    <location>
        <begin position="272"/>
        <end position="293"/>
    </location>
</feature>
<evidence type="ECO:0000259" key="12">
    <source>
        <dbReference type="Pfam" id="PF00361"/>
    </source>
</evidence>
<protein>
    <submittedName>
        <fullName evidence="17">Monovalent cation/H+ antiporter subunit A</fullName>
    </submittedName>
</protein>
<dbReference type="PRINTS" id="PR01434">
    <property type="entry name" value="NADHDHGNASE5"/>
</dbReference>
<evidence type="ECO:0000313" key="18">
    <source>
        <dbReference type="Proteomes" id="UP001293718"/>
    </source>
</evidence>
<evidence type="ECO:0000256" key="9">
    <source>
        <dbReference type="RuleBase" id="RU000320"/>
    </source>
</evidence>
<dbReference type="InterPro" id="IPR046806">
    <property type="entry name" value="MrpA_C/MbhE"/>
</dbReference>
<evidence type="ECO:0000259" key="14">
    <source>
        <dbReference type="Pfam" id="PF04039"/>
    </source>
</evidence>
<keyword evidence="11" id="KW-0732">Signal</keyword>
<dbReference type="PANTHER" id="PTHR43373:SF1">
    <property type="entry name" value="NA(+)_H(+) ANTIPORTER SUBUNIT A"/>
    <property type="match status" value="1"/>
</dbReference>
<evidence type="ECO:0000259" key="15">
    <source>
        <dbReference type="Pfam" id="PF13244"/>
    </source>
</evidence>
<feature type="transmembrane region" description="Helical" evidence="10">
    <location>
        <begin position="208"/>
        <end position="226"/>
    </location>
</feature>
<dbReference type="Proteomes" id="UP001293718">
    <property type="component" value="Unassembled WGS sequence"/>
</dbReference>
<feature type="transmembrane region" description="Helical" evidence="10">
    <location>
        <begin position="413"/>
        <end position="435"/>
    </location>
</feature>
<evidence type="ECO:0000256" key="6">
    <source>
        <dbReference type="ARBA" id="ARBA00022989"/>
    </source>
</evidence>
<feature type="transmembrane region" description="Helical" evidence="10">
    <location>
        <begin position="313"/>
        <end position="334"/>
    </location>
</feature>
<dbReference type="Pfam" id="PF20501">
    <property type="entry name" value="MbhE"/>
    <property type="match status" value="1"/>
</dbReference>
<feature type="transmembrane region" description="Helical" evidence="10">
    <location>
        <begin position="506"/>
        <end position="527"/>
    </location>
</feature>
<evidence type="ECO:0000256" key="4">
    <source>
        <dbReference type="ARBA" id="ARBA00022475"/>
    </source>
</evidence>
<keyword evidence="8 10" id="KW-0472">Membrane</keyword>
<evidence type="ECO:0000256" key="2">
    <source>
        <dbReference type="ARBA" id="ARBA00022448"/>
    </source>
</evidence>
<evidence type="ECO:0000313" key="17">
    <source>
        <dbReference type="EMBL" id="MDZ5456025.1"/>
    </source>
</evidence>
<keyword evidence="18" id="KW-1185">Reference proteome</keyword>
<keyword evidence="5 9" id="KW-0812">Transmembrane</keyword>
<name>A0ABU5IA92_9BURK</name>
<feature type="transmembrane region" description="Helical" evidence="10">
    <location>
        <begin position="166"/>
        <end position="187"/>
    </location>
</feature>
<keyword evidence="4" id="KW-1003">Cell membrane</keyword>
<dbReference type="Pfam" id="PF00361">
    <property type="entry name" value="Proton_antipo_M"/>
    <property type="match status" value="1"/>
</dbReference>
<feature type="domain" description="MrpA C-terminal/MbhD" evidence="15">
    <location>
        <begin position="615"/>
        <end position="680"/>
    </location>
</feature>
<feature type="transmembrane region" description="Helical" evidence="10">
    <location>
        <begin position="792"/>
        <end position="814"/>
    </location>
</feature>
<feature type="transmembrane region" description="Helical" evidence="10">
    <location>
        <begin position="368"/>
        <end position="393"/>
    </location>
</feature>
<feature type="chain" id="PRO_5045961823" evidence="11">
    <location>
        <begin position="22"/>
        <end position="935"/>
    </location>
</feature>
<dbReference type="NCBIfam" id="NF009288">
    <property type="entry name" value="PRK12648.1"/>
    <property type="match status" value="1"/>
</dbReference>
<evidence type="ECO:0000256" key="8">
    <source>
        <dbReference type="ARBA" id="ARBA00023136"/>
    </source>
</evidence>
<dbReference type="PANTHER" id="PTHR43373">
    <property type="entry name" value="NA(+)/H(+) ANTIPORTER SUBUNIT"/>
    <property type="match status" value="1"/>
</dbReference>
<feature type="signal peptide" evidence="11">
    <location>
        <begin position="1"/>
        <end position="21"/>
    </location>
</feature>
<feature type="domain" description="NADH-Ubiquinone oxidoreductase (complex I) chain 5 N-terminal" evidence="13">
    <location>
        <begin position="69"/>
        <end position="109"/>
    </location>
</feature>
<feature type="transmembrane region" description="Helical" evidence="10">
    <location>
        <begin position="135"/>
        <end position="154"/>
    </location>
</feature>
<evidence type="ECO:0000259" key="13">
    <source>
        <dbReference type="Pfam" id="PF00662"/>
    </source>
</evidence>
<feature type="transmembrane region" description="Helical" evidence="10">
    <location>
        <begin position="820"/>
        <end position="840"/>
    </location>
</feature>
<feature type="transmembrane region" description="Helical" evidence="10">
    <location>
        <begin position="113"/>
        <end position="130"/>
    </location>
</feature>
<feature type="transmembrane region" description="Helical" evidence="10">
    <location>
        <begin position="657"/>
        <end position="679"/>
    </location>
</feature>
<keyword evidence="2" id="KW-0813">Transport</keyword>
<dbReference type="InterPro" id="IPR001750">
    <property type="entry name" value="ND/Mrp_TM"/>
</dbReference>
<feature type="transmembrane region" description="Helical" evidence="10">
    <location>
        <begin position="80"/>
        <end position="101"/>
    </location>
</feature>
<feature type="domain" description="MrpA C-terminal/MbhE" evidence="16">
    <location>
        <begin position="690"/>
        <end position="779"/>
    </location>
</feature>
<feature type="transmembrane region" description="Helical" evidence="10">
    <location>
        <begin position="754"/>
        <end position="771"/>
    </location>
</feature>
<feature type="transmembrane region" description="Helical" evidence="10">
    <location>
        <begin position="861"/>
        <end position="884"/>
    </location>
</feature>
<feature type="transmembrane region" description="Helical" evidence="10">
    <location>
        <begin position="246"/>
        <end position="265"/>
    </location>
</feature>
<feature type="transmembrane region" description="Helical" evidence="10">
    <location>
        <begin position="904"/>
        <end position="929"/>
    </location>
</feature>
<feature type="transmembrane region" description="Helical" evidence="10">
    <location>
        <begin position="456"/>
        <end position="475"/>
    </location>
</feature>
<dbReference type="RefSeq" id="WP_322464696.1">
    <property type="nucleotide sequence ID" value="NZ_JAXOJX010000005.1"/>
</dbReference>
<feature type="transmembrane region" description="Helical" evidence="10">
    <location>
        <begin position="31"/>
        <end position="59"/>
    </location>
</feature>
<keyword evidence="6 10" id="KW-1133">Transmembrane helix</keyword>
<organism evidence="17 18">
    <name type="scientific">Azohydromonas lata</name>
    <dbReference type="NCBI Taxonomy" id="45677"/>
    <lineage>
        <taxon>Bacteria</taxon>
        <taxon>Pseudomonadati</taxon>
        <taxon>Pseudomonadota</taxon>
        <taxon>Betaproteobacteria</taxon>
        <taxon>Burkholderiales</taxon>
        <taxon>Sphaerotilaceae</taxon>
        <taxon>Azohydromonas</taxon>
    </lineage>
</organism>
<evidence type="ECO:0000256" key="11">
    <source>
        <dbReference type="SAM" id="SignalP"/>
    </source>
</evidence>